<feature type="region of interest" description="Disordered" evidence="1">
    <location>
        <begin position="1"/>
        <end position="57"/>
    </location>
</feature>
<dbReference type="InterPro" id="IPR002035">
    <property type="entry name" value="VWF_A"/>
</dbReference>
<dbReference type="InterPro" id="IPR019303">
    <property type="entry name" value="vWA_TerF_C"/>
</dbReference>
<dbReference type="PROSITE" id="PS50234">
    <property type="entry name" value="VWFA"/>
    <property type="match status" value="1"/>
</dbReference>
<comment type="caution">
    <text evidence="3">The sequence shown here is derived from an EMBL/GenBank/DDBJ whole genome shotgun (WGS) entry which is preliminary data.</text>
</comment>
<dbReference type="AlphaFoldDB" id="A0A372M4Q7"/>
<name>A0A372M4Q7_9ACTN</name>
<keyword evidence="4" id="KW-1185">Reference proteome</keyword>
<accession>A0A372M4Q7</accession>
<feature type="domain" description="VWFA" evidence="2">
    <location>
        <begin position="78"/>
        <end position="253"/>
    </location>
</feature>
<dbReference type="SUPFAM" id="SSF53300">
    <property type="entry name" value="vWA-like"/>
    <property type="match status" value="1"/>
</dbReference>
<dbReference type="InterPro" id="IPR036465">
    <property type="entry name" value="vWFA_dom_sf"/>
</dbReference>
<gene>
    <name evidence="3" type="ORF">DY218_14925</name>
</gene>
<dbReference type="CDD" id="cd00198">
    <property type="entry name" value="vWFA"/>
    <property type="match status" value="1"/>
</dbReference>
<dbReference type="Pfam" id="PF10138">
    <property type="entry name" value="vWA-TerF-like"/>
    <property type="match status" value="1"/>
</dbReference>
<dbReference type="SMART" id="SM00327">
    <property type="entry name" value="VWA"/>
    <property type="match status" value="1"/>
</dbReference>
<evidence type="ECO:0000313" key="4">
    <source>
        <dbReference type="Proteomes" id="UP000263094"/>
    </source>
</evidence>
<dbReference type="OrthoDB" id="5756874at2"/>
<proteinExistence type="predicted"/>
<sequence>MAKAPAKSTSKAPAKAPAKSASAWQAKTAAKAKTPADSTATAPAKAPAATTPPPGLAAAHTAAGEVLAARGLAGTRARVYLVLDRSGSMRPYYKDGSAQNLGEQVLALAAQTDPEATVPVVFFSTELDGTGTLTLDDHEGRIDTLHAGLGRMGRTFYEHAIAEVIAQHDKSADPEAPALVVFQTDGAPESKTAATKALADVAGRDIFWQFVAFGPEDSKAFDYLRKLDAPNAAFFHAGPVPNELTDTELYEGLLAHWRPGADKA</sequence>
<dbReference type="EMBL" id="QUAK01000080">
    <property type="protein sequence ID" value="RFU85914.1"/>
    <property type="molecule type" value="Genomic_DNA"/>
</dbReference>
<evidence type="ECO:0000313" key="3">
    <source>
        <dbReference type="EMBL" id="RFU85914.1"/>
    </source>
</evidence>
<feature type="compositionally biased region" description="Low complexity" evidence="1">
    <location>
        <begin position="1"/>
        <end position="49"/>
    </location>
</feature>
<dbReference type="Gene3D" id="3.40.50.410">
    <property type="entry name" value="von Willebrand factor, type A domain"/>
    <property type="match status" value="1"/>
</dbReference>
<dbReference type="Proteomes" id="UP000263094">
    <property type="component" value="Unassembled WGS sequence"/>
</dbReference>
<evidence type="ECO:0000256" key="1">
    <source>
        <dbReference type="SAM" id="MobiDB-lite"/>
    </source>
</evidence>
<organism evidence="3 4">
    <name type="scientific">Streptomyces triticagri</name>
    <dbReference type="NCBI Taxonomy" id="2293568"/>
    <lineage>
        <taxon>Bacteria</taxon>
        <taxon>Bacillati</taxon>
        <taxon>Actinomycetota</taxon>
        <taxon>Actinomycetes</taxon>
        <taxon>Kitasatosporales</taxon>
        <taxon>Streptomycetaceae</taxon>
        <taxon>Streptomyces</taxon>
    </lineage>
</organism>
<evidence type="ECO:0000259" key="2">
    <source>
        <dbReference type="PROSITE" id="PS50234"/>
    </source>
</evidence>
<reference evidence="3 4" key="1">
    <citation type="submission" date="2018-08" db="EMBL/GenBank/DDBJ databases">
        <title>Isolation, diversity and antifungal activity of Actinobacteria from wheat.</title>
        <authorList>
            <person name="Han C."/>
        </authorList>
    </citation>
    <scope>NUCLEOTIDE SEQUENCE [LARGE SCALE GENOMIC DNA]</scope>
    <source>
        <strain evidence="3 4">NEAU-YY421</strain>
    </source>
</reference>
<protein>
    <submittedName>
        <fullName evidence="3">VWA domain-containing protein</fullName>
    </submittedName>
</protein>